<gene>
    <name evidence="2" type="ORF">BU14_0074s0030</name>
</gene>
<evidence type="ECO:0000256" key="1">
    <source>
        <dbReference type="SAM" id="MobiDB-lite"/>
    </source>
</evidence>
<feature type="compositionally biased region" description="Basic and acidic residues" evidence="1">
    <location>
        <begin position="97"/>
        <end position="110"/>
    </location>
</feature>
<feature type="compositionally biased region" description="Low complexity" evidence="1">
    <location>
        <begin position="111"/>
        <end position="125"/>
    </location>
</feature>
<organism evidence="2 3">
    <name type="scientific">Porphyra umbilicalis</name>
    <name type="common">Purple laver</name>
    <name type="synonym">Red alga</name>
    <dbReference type="NCBI Taxonomy" id="2786"/>
    <lineage>
        <taxon>Eukaryota</taxon>
        <taxon>Rhodophyta</taxon>
        <taxon>Bangiophyceae</taxon>
        <taxon>Bangiales</taxon>
        <taxon>Bangiaceae</taxon>
        <taxon>Porphyra</taxon>
    </lineage>
</organism>
<accession>A0A1X6PFI7</accession>
<name>A0A1X6PFI7_PORUM</name>
<feature type="compositionally biased region" description="Gly residues" evidence="1">
    <location>
        <begin position="174"/>
        <end position="188"/>
    </location>
</feature>
<dbReference type="AlphaFoldDB" id="A0A1X6PFI7"/>
<dbReference type="Proteomes" id="UP000218209">
    <property type="component" value="Unassembled WGS sequence"/>
</dbReference>
<feature type="compositionally biased region" description="Basic residues" evidence="1">
    <location>
        <begin position="215"/>
        <end position="242"/>
    </location>
</feature>
<protein>
    <submittedName>
        <fullName evidence="2">Uncharacterized protein</fullName>
    </submittedName>
</protein>
<evidence type="ECO:0000313" key="3">
    <source>
        <dbReference type="Proteomes" id="UP000218209"/>
    </source>
</evidence>
<feature type="region of interest" description="Disordered" evidence="1">
    <location>
        <begin position="1"/>
        <end position="158"/>
    </location>
</feature>
<evidence type="ECO:0000313" key="2">
    <source>
        <dbReference type="EMBL" id="OSX79600.1"/>
    </source>
</evidence>
<proteinExistence type="predicted"/>
<dbReference type="EMBL" id="KV918788">
    <property type="protein sequence ID" value="OSX79600.1"/>
    <property type="molecule type" value="Genomic_DNA"/>
</dbReference>
<sequence length="304" mass="31059">MSVPCAAGTNSGPFKWRGAPPSMARRGGERGRPRAKTKTIAIRYHGSTPTAWRLPSETTPPTPGRRWGVGAPARARPRPERPAAAVPPPAPHASTDAAKEASAELADAPKGRALAHGGAAAANAARLSPRTPPTTHDANKEAFAPPVQPHAPARLPIDGGEGVCGGSIFLGGGGDAVGGATGSGGGGRATHRRGEETPRWARAARRAAGGNLCQPRRRARGSGRGRTPRKRSHRRPRRRRRCGNGNDGGGDGGGQRRREPPAGSPLADGGLGRHPVNAAVEAIHYAGRGGVPADANKAAKGGAR</sequence>
<reference evidence="2 3" key="1">
    <citation type="submission" date="2017-03" db="EMBL/GenBank/DDBJ databases">
        <title>WGS assembly of Porphyra umbilicalis.</title>
        <authorList>
            <person name="Brawley S.H."/>
            <person name="Blouin N.A."/>
            <person name="Ficko-Blean E."/>
            <person name="Wheeler G.L."/>
            <person name="Lohr M."/>
            <person name="Goodson H.V."/>
            <person name="Jenkins J.W."/>
            <person name="Blaby-Haas C.E."/>
            <person name="Helliwell K.E."/>
            <person name="Chan C."/>
            <person name="Marriage T."/>
            <person name="Bhattacharya D."/>
            <person name="Klein A.S."/>
            <person name="Badis Y."/>
            <person name="Brodie J."/>
            <person name="Cao Y."/>
            <person name="Collen J."/>
            <person name="Dittami S.M."/>
            <person name="Gachon C.M."/>
            <person name="Green B.R."/>
            <person name="Karpowicz S."/>
            <person name="Kim J.W."/>
            <person name="Kudahl U."/>
            <person name="Lin S."/>
            <person name="Michel G."/>
            <person name="Mittag M."/>
            <person name="Olson B.J."/>
            <person name="Pangilinan J."/>
            <person name="Peng Y."/>
            <person name="Qiu H."/>
            <person name="Shu S."/>
            <person name="Singer J.T."/>
            <person name="Smith A.G."/>
            <person name="Sprecher B.N."/>
            <person name="Wagner V."/>
            <person name="Wang W."/>
            <person name="Wang Z.-Y."/>
            <person name="Yan J."/>
            <person name="Yarish C."/>
            <person name="Zoeuner-Riek S."/>
            <person name="Zhuang Y."/>
            <person name="Zou Y."/>
            <person name="Lindquist E.A."/>
            <person name="Grimwood J."/>
            <person name="Barry K."/>
            <person name="Rokhsar D.S."/>
            <person name="Schmutz J."/>
            <person name="Stiller J.W."/>
            <person name="Grossman A.R."/>
            <person name="Prochnik S.E."/>
        </authorList>
    </citation>
    <scope>NUCLEOTIDE SEQUENCE [LARGE SCALE GENOMIC DNA]</scope>
    <source>
        <strain evidence="2">4086291</strain>
    </source>
</reference>
<keyword evidence="3" id="KW-1185">Reference proteome</keyword>
<feature type="region of interest" description="Disordered" evidence="1">
    <location>
        <begin position="174"/>
        <end position="275"/>
    </location>
</feature>